<dbReference type="PANTHER" id="PTHR31973:SF166">
    <property type="entry name" value="OS10G0104700 PROTEIN"/>
    <property type="match status" value="1"/>
</dbReference>
<dbReference type="InterPro" id="IPR001878">
    <property type="entry name" value="Znf_CCHC"/>
</dbReference>
<evidence type="ECO:0000313" key="3">
    <source>
        <dbReference type="EMBL" id="RYR03187.1"/>
    </source>
</evidence>
<gene>
    <name evidence="3" type="ORF">Ahy_B06g082031</name>
</gene>
<protein>
    <recommendedName>
        <fullName evidence="2">CCHC-type domain-containing protein</fullName>
    </recommendedName>
</protein>
<dbReference type="SUPFAM" id="SSF57756">
    <property type="entry name" value="Retrovirus zinc finger-like domains"/>
    <property type="match status" value="1"/>
</dbReference>
<dbReference type="InterPro" id="IPR036875">
    <property type="entry name" value="Znf_CCHC_sf"/>
</dbReference>
<dbReference type="PANTHER" id="PTHR31973">
    <property type="entry name" value="POLYPROTEIN, PUTATIVE-RELATED"/>
    <property type="match status" value="1"/>
</dbReference>
<keyword evidence="1" id="KW-0479">Metal-binding</keyword>
<dbReference type="AlphaFoldDB" id="A0A444YMR6"/>
<sequence>MRDLQQLDQLKVLKLWEDSDEMIKKRRFQKYNEAEMNREYEFPFKDAIKEHALLNGQDIRFRKNDKVRCRVVCKGKGKVQMDVFCKVGGSDCFRIKTLKGKHSYGRNYSERLVSSNWISKKITNNINKGEKMKLATIIKTIQDKYMGNISVDKAYWARRKEREEVHRWAILQYTKLRDYCIAMEWQARWARDLKFEIHHKNKMIMEMFVVDLMAERCSCRFWVCVVCLAHMLAVQFLKRVIILRTIAVTTTVQQHTLLHMGKHNQRYNLILSSPIFRVKPRRPRIVRIREPNENISQIKYRRIGTSVTCSNCSQYGHNKRHCPNSIVIAPEGIQGSDVAAGNGGSAAANNEASVAANESGVSVAIN</sequence>
<evidence type="ECO:0000256" key="1">
    <source>
        <dbReference type="PROSITE-ProRule" id="PRU00047"/>
    </source>
</evidence>
<reference evidence="3 4" key="1">
    <citation type="submission" date="2019-01" db="EMBL/GenBank/DDBJ databases">
        <title>Sequencing of cultivated peanut Arachis hypogaea provides insights into genome evolution and oil improvement.</title>
        <authorList>
            <person name="Chen X."/>
        </authorList>
    </citation>
    <scope>NUCLEOTIDE SEQUENCE [LARGE SCALE GENOMIC DNA]</scope>
    <source>
        <strain evidence="4">cv. Fuhuasheng</strain>
        <tissue evidence="3">Leaves</tissue>
    </source>
</reference>
<dbReference type="Proteomes" id="UP000289738">
    <property type="component" value="Chromosome B06"/>
</dbReference>
<evidence type="ECO:0000259" key="2">
    <source>
        <dbReference type="PROSITE" id="PS50158"/>
    </source>
</evidence>
<evidence type="ECO:0000313" key="4">
    <source>
        <dbReference type="Proteomes" id="UP000289738"/>
    </source>
</evidence>
<keyword evidence="4" id="KW-1185">Reference proteome</keyword>
<dbReference type="GO" id="GO:0003676">
    <property type="term" value="F:nucleic acid binding"/>
    <property type="evidence" value="ECO:0007669"/>
    <property type="project" value="InterPro"/>
</dbReference>
<feature type="domain" description="CCHC-type" evidence="2">
    <location>
        <begin position="309"/>
        <end position="324"/>
    </location>
</feature>
<organism evidence="3 4">
    <name type="scientific">Arachis hypogaea</name>
    <name type="common">Peanut</name>
    <dbReference type="NCBI Taxonomy" id="3818"/>
    <lineage>
        <taxon>Eukaryota</taxon>
        <taxon>Viridiplantae</taxon>
        <taxon>Streptophyta</taxon>
        <taxon>Embryophyta</taxon>
        <taxon>Tracheophyta</taxon>
        <taxon>Spermatophyta</taxon>
        <taxon>Magnoliopsida</taxon>
        <taxon>eudicotyledons</taxon>
        <taxon>Gunneridae</taxon>
        <taxon>Pentapetalae</taxon>
        <taxon>rosids</taxon>
        <taxon>fabids</taxon>
        <taxon>Fabales</taxon>
        <taxon>Fabaceae</taxon>
        <taxon>Papilionoideae</taxon>
        <taxon>50 kb inversion clade</taxon>
        <taxon>dalbergioids sensu lato</taxon>
        <taxon>Dalbergieae</taxon>
        <taxon>Pterocarpus clade</taxon>
        <taxon>Arachis</taxon>
    </lineage>
</organism>
<dbReference type="EMBL" id="SDMP01000016">
    <property type="protein sequence ID" value="RYR03187.1"/>
    <property type="molecule type" value="Genomic_DNA"/>
</dbReference>
<dbReference type="GO" id="GO:0008270">
    <property type="term" value="F:zinc ion binding"/>
    <property type="evidence" value="ECO:0007669"/>
    <property type="project" value="UniProtKB-KW"/>
</dbReference>
<keyword evidence="1" id="KW-0863">Zinc-finger</keyword>
<keyword evidence="1" id="KW-0862">Zinc</keyword>
<comment type="caution">
    <text evidence="3">The sequence shown here is derived from an EMBL/GenBank/DDBJ whole genome shotgun (WGS) entry which is preliminary data.</text>
</comment>
<dbReference type="PROSITE" id="PS50158">
    <property type="entry name" value="ZF_CCHC"/>
    <property type="match status" value="1"/>
</dbReference>
<accession>A0A444YMR6</accession>
<name>A0A444YMR6_ARAHY</name>
<proteinExistence type="predicted"/>